<feature type="domain" description="Cytochrome c" evidence="7">
    <location>
        <begin position="209"/>
        <end position="291"/>
    </location>
</feature>
<organism evidence="8 9">
    <name type="scientific">Savagea faecisuis</name>
    <dbReference type="NCBI Taxonomy" id="1274803"/>
    <lineage>
        <taxon>Bacteria</taxon>
        <taxon>Bacillati</taxon>
        <taxon>Bacillota</taxon>
        <taxon>Bacilli</taxon>
        <taxon>Bacillales</taxon>
        <taxon>Caryophanaceae</taxon>
        <taxon>Savagea</taxon>
    </lineage>
</organism>
<keyword evidence="1 4" id="KW-0349">Heme</keyword>
<dbReference type="Pfam" id="PF13442">
    <property type="entry name" value="Cytochrome_CBB3"/>
    <property type="match status" value="1"/>
</dbReference>
<reference evidence="9" key="1">
    <citation type="journal article" date="2019" name="Int. J. Syst. Evol. Microbiol.">
        <title>The Global Catalogue of Microorganisms (GCM) 10K type strain sequencing project: providing services to taxonomists for standard genome sequencing and annotation.</title>
        <authorList>
            <consortium name="The Broad Institute Genomics Platform"/>
            <consortium name="The Broad Institute Genome Sequencing Center for Infectious Disease"/>
            <person name="Wu L."/>
            <person name="Ma J."/>
        </authorList>
    </citation>
    <scope>NUCLEOTIDE SEQUENCE [LARGE SCALE GENOMIC DNA]</scope>
    <source>
        <strain evidence="9">CCUG 63563</strain>
    </source>
</reference>
<keyword evidence="6" id="KW-0472">Membrane</keyword>
<dbReference type="PANTHER" id="PTHR35008:SF4">
    <property type="entry name" value="BLL4482 PROTEIN"/>
    <property type="match status" value="1"/>
</dbReference>
<evidence type="ECO:0000259" key="7">
    <source>
        <dbReference type="PROSITE" id="PS51007"/>
    </source>
</evidence>
<dbReference type="Proteomes" id="UP001596976">
    <property type="component" value="Unassembled WGS sequence"/>
</dbReference>
<name>A0ABW3GSP4_9BACL</name>
<evidence type="ECO:0000256" key="5">
    <source>
        <dbReference type="SAM" id="MobiDB-lite"/>
    </source>
</evidence>
<dbReference type="PANTHER" id="PTHR35008">
    <property type="entry name" value="BLL4482 PROTEIN-RELATED"/>
    <property type="match status" value="1"/>
</dbReference>
<feature type="region of interest" description="Disordered" evidence="5">
    <location>
        <begin position="289"/>
        <end position="334"/>
    </location>
</feature>
<sequence>MNNKKGLPIPLIASIFVLGLIMVLSMFGMQVAKEKRAEAPKETEEVAGGEETTAPAPVAGGKIAHNPPSLDDVPEGPLGEAILRGYELTNNTSEVLRSEAATPEDGEKLVNELSCTSCHAGAGMDEHSSSMVGVSAVYPMYIPRSGKIVTLEDRINGCMIRSMNGQKFEANDPDLKAMVAYLTYISEGIPVGAELDWRHLNNMDDVPVPDVDAGEQLYNQSCIACHAGDGSGTGSNTGPALWGSGSFNDGAGLARMGKMAGYIQRNMPIGQENSLSDQEAADLAAFILSQDRDSYPTPEKDWPNGDRPSDIMDKEKRDQVKNGTIDWNEVLGKN</sequence>
<evidence type="ECO:0000256" key="3">
    <source>
        <dbReference type="ARBA" id="ARBA00023004"/>
    </source>
</evidence>
<keyword evidence="6" id="KW-0812">Transmembrane</keyword>
<evidence type="ECO:0000256" key="4">
    <source>
        <dbReference type="PROSITE-ProRule" id="PRU00433"/>
    </source>
</evidence>
<comment type="caution">
    <text evidence="8">The sequence shown here is derived from an EMBL/GenBank/DDBJ whole genome shotgun (WGS) entry which is preliminary data.</text>
</comment>
<dbReference type="SUPFAM" id="SSF46626">
    <property type="entry name" value="Cytochrome c"/>
    <property type="match status" value="2"/>
</dbReference>
<evidence type="ECO:0000313" key="8">
    <source>
        <dbReference type="EMBL" id="MFD0942208.1"/>
    </source>
</evidence>
<dbReference type="Pfam" id="PF21342">
    <property type="entry name" value="SoxA-TsdA_cyt-c"/>
    <property type="match status" value="1"/>
</dbReference>
<dbReference type="InterPro" id="IPR009056">
    <property type="entry name" value="Cyt_c-like_dom"/>
</dbReference>
<evidence type="ECO:0000256" key="2">
    <source>
        <dbReference type="ARBA" id="ARBA00022723"/>
    </source>
</evidence>
<feature type="domain" description="Cytochrome c" evidence="7">
    <location>
        <begin position="101"/>
        <end position="186"/>
    </location>
</feature>
<dbReference type="InterPro" id="IPR036909">
    <property type="entry name" value="Cyt_c-like_dom_sf"/>
</dbReference>
<keyword evidence="3 4" id="KW-0408">Iron</keyword>
<gene>
    <name evidence="8" type="ORF">ACFQ0V_00180</name>
</gene>
<evidence type="ECO:0000313" key="9">
    <source>
        <dbReference type="Proteomes" id="UP001596976"/>
    </source>
</evidence>
<keyword evidence="6" id="KW-1133">Transmembrane helix</keyword>
<accession>A0ABW3GSP4</accession>
<keyword evidence="2 4" id="KW-0479">Metal-binding</keyword>
<dbReference type="Gene3D" id="1.10.760.10">
    <property type="entry name" value="Cytochrome c-like domain"/>
    <property type="match status" value="2"/>
</dbReference>
<feature type="compositionally biased region" description="Basic and acidic residues" evidence="5">
    <location>
        <begin position="290"/>
        <end position="320"/>
    </location>
</feature>
<dbReference type="PROSITE" id="PS51007">
    <property type="entry name" value="CYTC"/>
    <property type="match status" value="2"/>
</dbReference>
<feature type="transmembrane region" description="Helical" evidence="6">
    <location>
        <begin position="6"/>
        <end position="27"/>
    </location>
</feature>
<feature type="region of interest" description="Disordered" evidence="5">
    <location>
        <begin position="38"/>
        <end position="72"/>
    </location>
</feature>
<keyword evidence="9" id="KW-1185">Reference proteome</keyword>
<evidence type="ECO:0000256" key="1">
    <source>
        <dbReference type="ARBA" id="ARBA00022617"/>
    </source>
</evidence>
<evidence type="ECO:0000256" key="6">
    <source>
        <dbReference type="SAM" id="Phobius"/>
    </source>
</evidence>
<proteinExistence type="predicted"/>
<dbReference type="EMBL" id="JBHTJF010000001">
    <property type="protein sequence ID" value="MFD0942208.1"/>
    <property type="molecule type" value="Genomic_DNA"/>
</dbReference>
<protein>
    <submittedName>
        <fullName evidence="8">C-type cytochrome</fullName>
    </submittedName>
</protein>
<dbReference type="RefSeq" id="WP_381008541.1">
    <property type="nucleotide sequence ID" value="NZ_JBHTJF010000001.1"/>
</dbReference>
<dbReference type="InterPro" id="IPR051459">
    <property type="entry name" value="Cytochrome_c-type_DH"/>
</dbReference>